<proteinExistence type="predicted"/>
<accession>C4V952</accession>
<feature type="chain" id="PRO_5002942687" evidence="1">
    <location>
        <begin position="20"/>
        <end position="255"/>
    </location>
</feature>
<dbReference type="VEuPathDB" id="MicrosporidiaDB:NCER_101061"/>
<dbReference type="Proteomes" id="UP000009082">
    <property type="component" value="Unassembled WGS sequence"/>
</dbReference>
<feature type="signal peptide" evidence="1">
    <location>
        <begin position="1"/>
        <end position="19"/>
    </location>
</feature>
<name>C4V952_VAIC1</name>
<protein>
    <submittedName>
        <fullName evidence="2">Uncharacterized protein</fullName>
    </submittedName>
</protein>
<evidence type="ECO:0000313" key="3">
    <source>
        <dbReference type="Proteomes" id="UP000009082"/>
    </source>
</evidence>
<sequence length="255" mass="29969">MFMYFFTLILFLYTYYIFATEQQHLLDDDSQPFLVAENLTFEESTLCQRKQLDSSEIQNLKFLIKDLFSKNEEKINNLLNICSSKFDINKSLDCQSEKLELHLKNKFDILEEKNLERHCELRNELSTIISSTIETEIKKNISAVTNLQTDFLDFFNKKLLPSLVPEAIAVTVHDLNKNLFSSIREFLNDSEGRIVKDLKSYIKSKENKSLTKEIMVRMILENLKHDKKMHLLLYLLNKKEKTSASPCKEDELSFN</sequence>
<dbReference type="EMBL" id="ACOL01000085">
    <property type="protein sequence ID" value="EEQ82254.1"/>
    <property type="molecule type" value="Genomic_DNA"/>
</dbReference>
<gene>
    <name evidence="2" type="ORF">NCER_101061</name>
</gene>
<organism evidence="3">
    <name type="scientific">Vairimorpha ceranae (strain BRL01)</name>
    <name type="common">Microsporidian parasite</name>
    <name type="synonym">Nosema ceranae</name>
    <dbReference type="NCBI Taxonomy" id="578460"/>
    <lineage>
        <taxon>Eukaryota</taxon>
        <taxon>Fungi</taxon>
        <taxon>Fungi incertae sedis</taxon>
        <taxon>Microsporidia</taxon>
        <taxon>Nosematidae</taxon>
        <taxon>Vairimorpha</taxon>
    </lineage>
</organism>
<dbReference type="KEGG" id="nce:NCER_101061"/>
<reference evidence="3" key="1">
    <citation type="journal article" date="2009" name="PLoS Pathog.">
        <title>Genomic analyses of the microsporidian Nosema ceranae, an emergent pathogen of honey bees.</title>
        <authorList>
            <person name="Cornman R.S."/>
            <person name="Chen Y.P."/>
            <person name="Schatz M.C."/>
            <person name="Street C."/>
            <person name="Zhao Y."/>
            <person name="Desany B."/>
            <person name="Egholm M."/>
            <person name="Hutchison S."/>
            <person name="Pettis J.S."/>
            <person name="Lipkin W.I."/>
            <person name="Evans J.D."/>
        </authorList>
    </citation>
    <scope>NUCLEOTIDE SEQUENCE [LARGE SCALE GENOMIC DNA]</scope>
    <source>
        <strain evidence="3">BRL01</strain>
    </source>
</reference>
<evidence type="ECO:0000256" key="1">
    <source>
        <dbReference type="SAM" id="SignalP"/>
    </source>
</evidence>
<dbReference type="AlphaFoldDB" id="C4V952"/>
<dbReference type="HOGENOM" id="CLU_1090291_0_0_1"/>
<dbReference type="InParanoid" id="C4V952"/>
<evidence type="ECO:0000313" key="2">
    <source>
        <dbReference type="EMBL" id="EEQ82254.1"/>
    </source>
</evidence>
<keyword evidence="1" id="KW-0732">Signal</keyword>